<dbReference type="WBParaSite" id="nRc.2.0.1.t18213-RA">
    <property type="protein sequence ID" value="nRc.2.0.1.t18213-RA"/>
    <property type="gene ID" value="nRc.2.0.1.g18213"/>
</dbReference>
<evidence type="ECO:0000313" key="2">
    <source>
        <dbReference type="WBParaSite" id="nRc.2.0.1.t18213-RA"/>
    </source>
</evidence>
<dbReference type="Proteomes" id="UP000887565">
    <property type="component" value="Unplaced"/>
</dbReference>
<proteinExistence type="predicted"/>
<sequence>MKIYSNALNSSKWNRSHLGIFEDAGSKDKEKLMILGRAVDADARQELGPGIILNARVSNTQTYPIN</sequence>
<dbReference type="AlphaFoldDB" id="A0A915IVV6"/>
<name>A0A915IVV6_ROMCU</name>
<reference evidence="2" key="1">
    <citation type="submission" date="2022-11" db="UniProtKB">
        <authorList>
            <consortium name="WormBaseParasite"/>
        </authorList>
    </citation>
    <scope>IDENTIFICATION</scope>
</reference>
<evidence type="ECO:0000313" key="1">
    <source>
        <dbReference type="Proteomes" id="UP000887565"/>
    </source>
</evidence>
<protein>
    <submittedName>
        <fullName evidence="2">Uncharacterized protein</fullName>
    </submittedName>
</protein>
<keyword evidence="1" id="KW-1185">Reference proteome</keyword>
<organism evidence="1 2">
    <name type="scientific">Romanomermis culicivorax</name>
    <name type="common">Nematode worm</name>
    <dbReference type="NCBI Taxonomy" id="13658"/>
    <lineage>
        <taxon>Eukaryota</taxon>
        <taxon>Metazoa</taxon>
        <taxon>Ecdysozoa</taxon>
        <taxon>Nematoda</taxon>
        <taxon>Enoplea</taxon>
        <taxon>Dorylaimia</taxon>
        <taxon>Mermithida</taxon>
        <taxon>Mermithoidea</taxon>
        <taxon>Mermithidae</taxon>
        <taxon>Romanomermis</taxon>
    </lineage>
</organism>
<accession>A0A915IVV6</accession>